<dbReference type="Gene3D" id="2.60.40.10">
    <property type="entry name" value="Immunoglobulins"/>
    <property type="match status" value="2"/>
</dbReference>
<dbReference type="CDD" id="cd00063">
    <property type="entry name" value="FN3"/>
    <property type="match status" value="2"/>
</dbReference>
<dbReference type="SUPFAM" id="SSF54001">
    <property type="entry name" value="Cysteine proteinases"/>
    <property type="match status" value="1"/>
</dbReference>
<keyword evidence="2" id="KW-0732">Signal</keyword>
<evidence type="ECO:0000313" key="5">
    <source>
        <dbReference type="Proteomes" id="UP000182192"/>
    </source>
</evidence>
<dbReference type="Gene3D" id="3.10.620.30">
    <property type="match status" value="1"/>
</dbReference>
<dbReference type="PANTHER" id="PTHR46708:SF2">
    <property type="entry name" value="FIBRONECTIN TYPE-III DOMAIN-CONTAINING PROTEIN"/>
    <property type="match status" value="1"/>
</dbReference>
<feature type="domain" description="Fibronectin type-III" evidence="3">
    <location>
        <begin position="133"/>
        <end position="227"/>
    </location>
</feature>
<dbReference type="InterPro" id="IPR050991">
    <property type="entry name" value="ECM_Regulatory_Proteins"/>
</dbReference>
<protein>
    <submittedName>
        <fullName evidence="4">Transglutaminase-like enzyme, putative cysteine protease</fullName>
    </submittedName>
</protein>
<dbReference type="SMART" id="SM00060">
    <property type="entry name" value="FN3"/>
    <property type="match status" value="2"/>
</dbReference>
<reference evidence="4 5" key="1">
    <citation type="submission" date="2016-10" db="EMBL/GenBank/DDBJ databases">
        <authorList>
            <person name="de Groot N.N."/>
        </authorList>
    </citation>
    <scope>NUCLEOTIDE SEQUENCE [LARGE SCALE GENOMIC DNA]</scope>
    <source>
        <strain evidence="4 5">AR67</strain>
    </source>
</reference>
<dbReference type="Proteomes" id="UP000182192">
    <property type="component" value="Unassembled WGS sequence"/>
</dbReference>
<dbReference type="InterPro" id="IPR038765">
    <property type="entry name" value="Papain-like_cys_pep_sf"/>
</dbReference>
<organism evidence="4 5">
    <name type="scientific">Ruminococcus albus</name>
    <dbReference type="NCBI Taxonomy" id="1264"/>
    <lineage>
        <taxon>Bacteria</taxon>
        <taxon>Bacillati</taxon>
        <taxon>Bacillota</taxon>
        <taxon>Clostridia</taxon>
        <taxon>Eubacteriales</taxon>
        <taxon>Oscillospiraceae</taxon>
        <taxon>Ruminococcus</taxon>
    </lineage>
</organism>
<dbReference type="EMBL" id="FOKQ01000012">
    <property type="protein sequence ID" value="SFC41511.1"/>
    <property type="molecule type" value="Genomic_DNA"/>
</dbReference>
<keyword evidence="1" id="KW-0677">Repeat</keyword>
<accession>A0A1I1J059</accession>
<evidence type="ECO:0000259" key="3">
    <source>
        <dbReference type="PROSITE" id="PS50853"/>
    </source>
</evidence>
<dbReference type="InterPro" id="IPR036116">
    <property type="entry name" value="FN3_sf"/>
</dbReference>
<dbReference type="InterPro" id="IPR002931">
    <property type="entry name" value="Transglutaminase-like"/>
</dbReference>
<dbReference type="GO" id="GO:0008233">
    <property type="term" value="F:peptidase activity"/>
    <property type="evidence" value="ECO:0007669"/>
    <property type="project" value="UniProtKB-KW"/>
</dbReference>
<keyword evidence="4" id="KW-0378">Hydrolase</keyword>
<dbReference type="AlphaFoldDB" id="A0A1I1J059"/>
<dbReference type="InterPro" id="IPR003961">
    <property type="entry name" value="FN3_dom"/>
</dbReference>
<feature type="chain" id="PRO_5010304051" evidence="2">
    <location>
        <begin position="29"/>
        <end position="443"/>
    </location>
</feature>
<evidence type="ECO:0000256" key="1">
    <source>
        <dbReference type="ARBA" id="ARBA00022737"/>
    </source>
</evidence>
<evidence type="ECO:0000256" key="2">
    <source>
        <dbReference type="SAM" id="SignalP"/>
    </source>
</evidence>
<dbReference type="GO" id="GO:0006508">
    <property type="term" value="P:proteolysis"/>
    <property type="evidence" value="ECO:0007669"/>
    <property type="project" value="UniProtKB-KW"/>
</dbReference>
<dbReference type="RefSeq" id="WP_074961126.1">
    <property type="nucleotide sequence ID" value="NZ_FOKQ01000012.1"/>
</dbReference>
<dbReference type="SUPFAM" id="SSF49265">
    <property type="entry name" value="Fibronectin type III"/>
    <property type="match status" value="1"/>
</dbReference>
<dbReference type="PANTHER" id="PTHR46708">
    <property type="entry name" value="TENASCIN"/>
    <property type="match status" value="1"/>
</dbReference>
<dbReference type="PROSITE" id="PS50853">
    <property type="entry name" value="FN3"/>
    <property type="match status" value="2"/>
</dbReference>
<proteinExistence type="predicted"/>
<feature type="domain" description="Fibronectin type-III" evidence="3">
    <location>
        <begin position="42"/>
        <end position="132"/>
    </location>
</feature>
<evidence type="ECO:0000313" key="4">
    <source>
        <dbReference type="EMBL" id="SFC41511.1"/>
    </source>
</evidence>
<gene>
    <name evidence="4" type="ORF">SAMN02910406_01683</name>
</gene>
<dbReference type="Pfam" id="PF00041">
    <property type="entry name" value="fn3"/>
    <property type="match status" value="1"/>
</dbReference>
<dbReference type="InterPro" id="IPR013783">
    <property type="entry name" value="Ig-like_fold"/>
</dbReference>
<dbReference type="Pfam" id="PF01841">
    <property type="entry name" value="Transglut_core"/>
    <property type="match status" value="1"/>
</dbReference>
<feature type="signal peptide" evidence="2">
    <location>
        <begin position="1"/>
        <end position="28"/>
    </location>
</feature>
<dbReference type="OrthoDB" id="1816440at2"/>
<name>A0A1I1J059_RUMAL</name>
<dbReference type="SMART" id="SM00460">
    <property type="entry name" value="TGc"/>
    <property type="match status" value="1"/>
</dbReference>
<keyword evidence="4" id="KW-0645">Protease</keyword>
<sequence length="443" mass="49627">MSFKIRAAALVMAAVTVSSSLSVLPVSAAVQSASYSASSSKAPTAKMTYTSTDKSITISWDKVSGATGYYIYRWSDLAPAWVRVGVAGSTATNYTDKKVTAGTSYKYYIVAYKTSGGKRIMSGRSSEISASTKPAAPKITNTFADTNSISFSWNKIKCNGYEVSYKKSSGSWSSSKKINSANTTSYDITGLKEETTYTVRVRAFVKSADGTLVYSSYSTADISTESDFPYRKSSKYLIERLDSAKRTSSQNTYYECNRQDSKETKTLITISDEDMATIKRFVDAHYKSDMSVGEFLDYTVQWLNKNISYADGYHGPAYSEIWNRSHVDNCFNYKVGQCIQYNSTICAVMRYLGYDARVIQGWRGTSLDNKWQHFWCEVTINGTDYVMDSYNYGTDGDWYFVCATYEETAPYSYNSHYIMNKKLMAPFSGYSNLRNRLAAIKTK</sequence>